<evidence type="ECO:0000256" key="1">
    <source>
        <dbReference type="SAM" id="SignalP"/>
    </source>
</evidence>
<dbReference type="Pfam" id="PF16335">
    <property type="entry name" value="GtaA_6_Hairpin"/>
    <property type="match status" value="1"/>
</dbReference>
<dbReference type="Gene3D" id="2.60.120.260">
    <property type="entry name" value="Galactose-binding domain-like"/>
    <property type="match status" value="1"/>
</dbReference>
<keyword evidence="1" id="KW-0732">Signal</keyword>
<dbReference type="Pfam" id="PF17168">
    <property type="entry name" value="DUF5127"/>
    <property type="match status" value="1"/>
</dbReference>
<dbReference type="InterPro" id="IPR033433">
    <property type="entry name" value="GtaA_N"/>
</dbReference>
<sequence>MQANNLFRSTCAVIASLLINGAQAQSLRPPAYPLVTHDPYFSVWSNTDKLTDSPTRHWTGKPQSLQGIIRVDGKVYQFLGAVPTTYQAILPTGELKPYTALYTTKNPGSGWEKPDFDAKGWTSALGPFGDTPEAKTRWVNSDTMKDGIYVRREFTYDGKANPAKLLLSLNHDDDVDIYLNGTKILSKADYVSEYVLLPLSAEGQKALKTGKNVLAVHCVSPRGGSFIDVGIVNLITSSAITTATQTAVNVSATQTEYTFTAGPVGLTVNFLSPLLLDELDVAARPVTYVTFTAKSSDGKPHSVQVLFSESAMIATNNAGQTVTAKAGQTSGVTYQMVGTQEQPVLQKKGDNIRIDWGYAYLALPQASTGSRTASGEATAMKQAFTANGQLPTATSKAGAEPAQTMAMAAVLDLGNVKQATAKHLMLAYDDLYSVQYFGQNLRAWWRRDGKTTMPDLLQTAEKDYDRLQKKCTDFDAKVRADAEKAGGKEYADLCVLAYRQAIAAHKIVAGPSAAGKEAPVLFFSKENFSNGSIGTVDITYPSAPLFLLYNNELAKGLLRFIFDYSESGRWKKDFPAHDVGTYPLANGQTYGEDMPVEEAGNMMIITAAVAQIDGKPDFAREHWPTLTKWAGFLKRDGFDPTNQLCTDDFAGHLARNANLSAKAIVGIACYAKMAQMMGDQKTADEHFTLARELARKWMQLDGEGDHYALTFDKTPGSWSQKYNIVWDKLLDLNVFPAEVAQKEIAFYLKHQNTYGLPLDSRKTYTKSDWIMWTATLADSDQDFQALIKPIWKFANETPSRVPLSDWHETTDAKQVGFQARSVVGGYYIKLLEDRLKSKK</sequence>
<organism evidence="5 6">
    <name type="scientific">Spirosoma liriopis</name>
    <dbReference type="NCBI Taxonomy" id="2937440"/>
    <lineage>
        <taxon>Bacteria</taxon>
        <taxon>Pseudomonadati</taxon>
        <taxon>Bacteroidota</taxon>
        <taxon>Cytophagia</taxon>
        <taxon>Cytophagales</taxon>
        <taxon>Cytophagaceae</taxon>
        <taxon>Spirosoma</taxon>
    </lineage>
</organism>
<name>A0ABT0HML3_9BACT</name>
<dbReference type="PANTHER" id="PTHR31987:SF1">
    <property type="entry name" value="GLUTAMINASE A"/>
    <property type="match status" value="1"/>
</dbReference>
<reference evidence="5 6" key="1">
    <citation type="submission" date="2022-04" db="EMBL/GenBank/DDBJ databases">
        <title>Spirosoma sp. strain RP8 genome sequencing and assembly.</title>
        <authorList>
            <person name="Jung Y."/>
        </authorList>
    </citation>
    <scope>NUCLEOTIDE SEQUENCE [LARGE SCALE GENOMIC DNA]</scope>
    <source>
        <strain evidence="5 6">RP8</strain>
    </source>
</reference>
<proteinExistence type="predicted"/>
<feature type="domain" description="Glutaminase A N-terminal" evidence="4">
    <location>
        <begin position="253"/>
        <end position="481"/>
    </location>
</feature>
<feature type="signal peptide" evidence="1">
    <location>
        <begin position="1"/>
        <end position="24"/>
    </location>
</feature>
<dbReference type="InterPro" id="IPR032515">
    <property type="entry name" value="DUF4964"/>
</dbReference>
<evidence type="ECO:0000313" key="5">
    <source>
        <dbReference type="EMBL" id="MCK8493414.1"/>
    </source>
</evidence>
<evidence type="ECO:0000313" key="6">
    <source>
        <dbReference type="Proteomes" id="UP001202180"/>
    </source>
</evidence>
<feature type="chain" id="PRO_5047017873" evidence="1">
    <location>
        <begin position="25"/>
        <end position="839"/>
    </location>
</feature>
<accession>A0ABT0HML3</accession>
<evidence type="ECO:0000259" key="2">
    <source>
        <dbReference type="Pfam" id="PF16334"/>
    </source>
</evidence>
<comment type="caution">
    <text evidence="5">The sequence shown here is derived from an EMBL/GenBank/DDBJ whole genome shotgun (WGS) entry which is preliminary data.</text>
</comment>
<dbReference type="RefSeq" id="WP_248477962.1">
    <property type="nucleotide sequence ID" value="NZ_JALPRF010000002.1"/>
</dbReference>
<dbReference type="Gene3D" id="1.50.10.10">
    <property type="match status" value="1"/>
</dbReference>
<dbReference type="InterPro" id="IPR052743">
    <property type="entry name" value="Glutaminase_GtaA"/>
</dbReference>
<protein>
    <submittedName>
        <fullName evidence="5">DUF4965 domain-containing protein</fullName>
    </submittedName>
</protein>
<feature type="domain" description="Glutaminase A central" evidence="3">
    <location>
        <begin position="487"/>
        <end position="830"/>
    </location>
</feature>
<dbReference type="PANTHER" id="PTHR31987">
    <property type="entry name" value="GLUTAMINASE A-RELATED"/>
    <property type="match status" value="1"/>
</dbReference>
<keyword evidence="6" id="KW-1185">Reference proteome</keyword>
<dbReference type="InterPro" id="IPR008928">
    <property type="entry name" value="6-hairpin_glycosidase_sf"/>
</dbReference>
<dbReference type="InterPro" id="IPR032514">
    <property type="entry name" value="GtaA_central"/>
</dbReference>
<dbReference type="EMBL" id="JALPRF010000002">
    <property type="protein sequence ID" value="MCK8493414.1"/>
    <property type="molecule type" value="Genomic_DNA"/>
</dbReference>
<dbReference type="SUPFAM" id="SSF48208">
    <property type="entry name" value="Six-hairpin glycosidases"/>
    <property type="match status" value="1"/>
</dbReference>
<dbReference type="InterPro" id="IPR012341">
    <property type="entry name" value="6hp_glycosidase-like_sf"/>
</dbReference>
<feature type="domain" description="DUF4964" evidence="2">
    <location>
        <begin position="10"/>
        <end position="90"/>
    </location>
</feature>
<dbReference type="SUPFAM" id="SSF49785">
    <property type="entry name" value="Galactose-binding domain-like"/>
    <property type="match status" value="1"/>
</dbReference>
<gene>
    <name evidence="5" type="ORF">M0L20_16215</name>
</gene>
<dbReference type="InterPro" id="IPR008979">
    <property type="entry name" value="Galactose-bd-like_sf"/>
</dbReference>
<evidence type="ECO:0000259" key="3">
    <source>
        <dbReference type="Pfam" id="PF16335"/>
    </source>
</evidence>
<dbReference type="Pfam" id="PF16334">
    <property type="entry name" value="DUF4964"/>
    <property type="match status" value="1"/>
</dbReference>
<evidence type="ECO:0000259" key="4">
    <source>
        <dbReference type="Pfam" id="PF17168"/>
    </source>
</evidence>
<dbReference type="Proteomes" id="UP001202180">
    <property type="component" value="Unassembled WGS sequence"/>
</dbReference>